<dbReference type="PANTHER" id="PTHR13604:SF0">
    <property type="entry name" value="ABASIC SITE PROCESSING PROTEIN HMCES"/>
    <property type="match status" value="1"/>
</dbReference>
<dbReference type="GO" id="GO:0003697">
    <property type="term" value="F:single-stranded DNA binding"/>
    <property type="evidence" value="ECO:0007669"/>
    <property type="project" value="InterPro"/>
</dbReference>
<dbReference type="Proteomes" id="UP000799536">
    <property type="component" value="Unassembled WGS sequence"/>
</dbReference>
<feature type="region of interest" description="Disordered" evidence="8">
    <location>
        <begin position="293"/>
        <end position="417"/>
    </location>
</feature>
<feature type="compositionally biased region" description="Basic and acidic residues" evidence="8">
    <location>
        <begin position="294"/>
        <end position="325"/>
    </location>
</feature>
<dbReference type="EMBL" id="ML994023">
    <property type="protein sequence ID" value="KAF2200416.1"/>
    <property type="molecule type" value="Genomic_DNA"/>
</dbReference>
<keyword evidence="2" id="KW-0645">Protease</keyword>
<accession>A0A9P4JJ77</accession>
<dbReference type="GO" id="GO:0008233">
    <property type="term" value="F:peptidase activity"/>
    <property type="evidence" value="ECO:0007669"/>
    <property type="project" value="UniProtKB-KW"/>
</dbReference>
<dbReference type="SUPFAM" id="SSF143081">
    <property type="entry name" value="BB1717-like"/>
    <property type="match status" value="1"/>
</dbReference>
<protein>
    <submittedName>
        <fullName evidence="9">DUF159-domain-containing protein</fullName>
    </submittedName>
</protein>
<feature type="compositionally biased region" description="Polar residues" evidence="8">
    <location>
        <begin position="387"/>
        <end position="397"/>
    </location>
</feature>
<dbReference type="GO" id="GO:0016829">
    <property type="term" value="F:lyase activity"/>
    <property type="evidence" value="ECO:0007669"/>
    <property type="project" value="UniProtKB-KW"/>
</dbReference>
<sequence>MCGRYALALRASEVRQQFEQSHMPVDEAPEDDGFRQSYNFAPGYHGLVYRAKDADTGSKVGGDESYEQSASLKKGTVDTSSATPAEEQGTKYKLQAMKWGLIPFWTKRNPEYGSMLKTINCRDDSLFEDRGMWTTMKKKRRCIVVAQGFYEWLKKNGGKEKIPHFTKRKDGQIMCFAGLYDCVKFEDSDEPLYTFTIITTDSNKQLNFLHDRMPVIFDNGSEAIRTWLDPNRSEWSKELQSLLKPYEGELECYPVSKDVGKVGNNSPSFLIPIDSAENKNNIANFFGNRRKAAKSKEEERLIGKTEHDLETRGIKVEHDVNETRETLNQLEGTEDNAPLPTPASVSAKGIKRERSEGIDDGDTTDASQSPQKRSIKTNKTNKTNKNMRSATSNNSVAKGSPSKAGDGSRKITSFFTK</sequence>
<dbReference type="InterPro" id="IPR036590">
    <property type="entry name" value="SRAP-like"/>
</dbReference>
<comment type="similarity">
    <text evidence="1">Belongs to the SOS response-associated peptidase family.</text>
</comment>
<evidence type="ECO:0000256" key="1">
    <source>
        <dbReference type="ARBA" id="ARBA00008136"/>
    </source>
</evidence>
<reference evidence="9" key="1">
    <citation type="journal article" date="2020" name="Stud. Mycol.">
        <title>101 Dothideomycetes genomes: a test case for predicting lifestyles and emergence of pathogens.</title>
        <authorList>
            <person name="Haridas S."/>
            <person name="Albert R."/>
            <person name="Binder M."/>
            <person name="Bloem J."/>
            <person name="Labutti K."/>
            <person name="Salamov A."/>
            <person name="Andreopoulos B."/>
            <person name="Baker S."/>
            <person name="Barry K."/>
            <person name="Bills G."/>
            <person name="Bluhm B."/>
            <person name="Cannon C."/>
            <person name="Castanera R."/>
            <person name="Culley D."/>
            <person name="Daum C."/>
            <person name="Ezra D."/>
            <person name="Gonzalez J."/>
            <person name="Henrissat B."/>
            <person name="Kuo A."/>
            <person name="Liang C."/>
            <person name="Lipzen A."/>
            <person name="Lutzoni F."/>
            <person name="Magnuson J."/>
            <person name="Mondo S."/>
            <person name="Nolan M."/>
            <person name="Ohm R."/>
            <person name="Pangilinan J."/>
            <person name="Park H.-J."/>
            <person name="Ramirez L."/>
            <person name="Alfaro M."/>
            <person name="Sun H."/>
            <person name="Tritt A."/>
            <person name="Yoshinaga Y."/>
            <person name="Zwiers L.-H."/>
            <person name="Turgeon B."/>
            <person name="Goodwin S."/>
            <person name="Spatafora J."/>
            <person name="Crous P."/>
            <person name="Grigoriev I."/>
        </authorList>
    </citation>
    <scope>NUCLEOTIDE SEQUENCE</scope>
    <source>
        <strain evidence="9">ATCC 74209</strain>
    </source>
</reference>
<evidence type="ECO:0000256" key="5">
    <source>
        <dbReference type="ARBA" id="ARBA00023124"/>
    </source>
</evidence>
<feature type="compositionally biased region" description="Low complexity" evidence="8">
    <location>
        <begin position="377"/>
        <end position="386"/>
    </location>
</feature>
<feature type="region of interest" description="Disordered" evidence="8">
    <location>
        <begin position="56"/>
        <end position="87"/>
    </location>
</feature>
<dbReference type="PANTHER" id="PTHR13604">
    <property type="entry name" value="DC12-RELATED"/>
    <property type="match status" value="1"/>
</dbReference>
<dbReference type="Pfam" id="PF02586">
    <property type="entry name" value="SRAP"/>
    <property type="match status" value="1"/>
</dbReference>
<evidence type="ECO:0000313" key="9">
    <source>
        <dbReference type="EMBL" id="KAF2200416.1"/>
    </source>
</evidence>
<keyword evidence="4" id="KW-0378">Hydrolase</keyword>
<gene>
    <name evidence="9" type="ORF">GQ43DRAFT_456446</name>
</gene>
<keyword evidence="5" id="KW-0190">Covalent protein-DNA linkage</keyword>
<evidence type="ECO:0000256" key="4">
    <source>
        <dbReference type="ARBA" id="ARBA00022801"/>
    </source>
</evidence>
<dbReference type="AlphaFoldDB" id="A0A9P4JJ77"/>
<evidence type="ECO:0000256" key="3">
    <source>
        <dbReference type="ARBA" id="ARBA00022763"/>
    </source>
</evidence>
<dbReference type="GO" id="GO:0106300">
    <property type="term" value="P:protein-DNA covalent cross-linking repair"/>
    <property type="evidence" value="ECO:0007669"/>
    <property type="project" value="InterPro"/>
</dbReference>
<dbReference type="OrthoDB" id="2111841at2759"/>
<feature type="compositionally biased region" description="Polar residues" evidence="8">
    <location>
        <begin position="67"/>
        <end position="83"/>
    </location>
</feature>
<evidence type="ECO:0000256" key="7">
    <source>
        <dbReference type="ARBA" id="ARBA00023239"/>
    </source>
</evidence>
<keyword evidence="7" id="KW-0456">Lyase</keyword>
<name>A0A9P4JJ77_9PLEO</name>
<dbReference type="Gene3D" id="3.90.1680.10">
    <property type="entry name" value="SOS response associated peptidase-like"/>
    <property type="match status" value="1"/>
</dbReference>
<dbReference type="GO" id="GO:0006508">
    <property type="term" value="P:proteolysis"/>
    <property type="evidence" value="ECO:0007669"/>
    <property type="project" value="UniProtKB-KW"/>
</dbReference>
<comment type="caution">
    <text evidence="9">The sequence shown here is derived from an EMBL/GenBank/DDBJ whole genome shotgun (WGS) entry which is preliminary data.</text>
</comment>
<dbReference type="InterPro" id="IPR003738">
    <property type="entry name" value="SRAP"/>
</dbReference>
<evidence type="ECO:0000256" key="6">
    <source>
        <dbReference type="ARBA" id="ARBA00023125"/>
    </source>
</evidence>
<keyword evidence="10" id="KW-1185">Reference proteome</keyword>
<evidence type="ECO:0000256" key="2">
    <source>
        <dbReference type="ARBA" id="ARBA00022670"/>
    </source>
</evidence>
<keyword evidence="3" id="KW-0227">DNA damage</keyword>
<keyword evidence="6" id="KW-0238">DNA-binding</keyword>
<evidence type="ECO:0000313" key="10">
    <source>
        <dbReference type="Proteomes" id="UP000799536"/>
    </source>
</evidence>
<proteinExistence type="inferred from homology"/>
<evidence type="ECO:0000256" key="8">
    <source>
        <dbReference type="SAM" id="MobiDB-lite"/>
    </source>
</evidence>
<organism evidence="9 10">
    <name type="scientific">Delitschia confertaspora ATCC 74209</name>
    <dbReference type="NCBI Taxonomy" id="1513339"/>
    <lineage>
        <taxon>Eukaryota</taxon>
        <taxon>Fungi</taxon>
        <taxon>Dikarya</taxon>
        <taxon>Ascomycota</taxon>
        <taxon>Pezizomycotina</taxon>
        <taxon>Dothideomycetes</taxon>
        <taxon>Pleosporomycetidae</taxon>
        <taxon>Pleosporales</taxon>
        <taxon>Delitschiaceae</taxon>
        <taxon>Delitschia</taxon>
    </lineage>
</organism>